<evidence type="ECO:0000256" key="1">
    <source>
        <dbReference type="SAM" id="MobiDB-lite"/>
    </source>
</evidence>
<accession>A0AAW2Z3D6</accession>
<organism evidence="2 3">
    <name type="scientific">Acrasis kona</name>
    <dbReference type="NCBI Taxonomy" id="1008807"/>
    <lineage>
        <taxon>Eukaryota</taxon>
        <taxon>Discoba</taxon>
        <taxon>Heterolobosea</taxon>
        <taxon>Tetramitia</taxon>
        <taxon>Eutetramitia</taxon>
        <taxon>Acrasidae</taxon>
        <taxon>Acrasis</taxon>
    </lineage>
</organism>
<evidence type="ECO:0000313" key="3">
    <source>
        <dbReference type="Proteomes" id="UP001431209"/>
    </source>
</evidence>
<keyword evidence="3" id="KW-1185">Reference proteome</keyword>
<gene>
    <name evidence="2" type="ORF">AKO1_014809</name>
</gene>
<dbReference type="GO" id="GO:0005840">
    <property type="term" value="C:ribosome"/>
    <property type="evidence" value="ECO:0007669"/>
    <property type="project" value="UniProtKB-KW"/>
</dbReference>
<comment type="caution">
    <text evidence="2">The sequence shown here is derived from an EMBL/GenBank/DDBJ whole genome shotgun (WGS) entry which is preliminary data.</text>
</comment>
<proteinExistence type="predicted"/>
<feature type="region of interest" description="Disordered" evidence="1">
    <location>
        <begin position="1"/>
        <end position="47"/>
    </location>
</feature>
<dbReference type="Proteomes" id="UP001431209">
    <property type="component" value="Unassembled WGS sequence"/>
</dbReference>
<reference evidence="2 3" key="1">
    <citation type="submission" date="2024-03" db="EMBL/GenBank/DDBJ databases">
        <title>The Acrasis kona genome and developmental transcriptomes reveal deep origins of eukaryotic multicellular pathways.</title>
        <authorList>
            <person name="Sheikh S."/>
            <person name="Fu C.-J."/>
            <person name="Brown M.W."/>
            <person name="Baldauf S.L."/>
        </authorList>
    </citation>
    <scope>NUCLEOTIDE SEQUENCE [LARGE SCALE GENOMIC DNA]</scope>
    <source>
        <strain evidence="2 3">ATCC MYA-3509</strain>
    </source>
</reference>
<sequence length="135" mass="14717">MSDIDNKPTQSSADLINPGAKTLIKDEEIKANLPTEKPSSIEEPESSKYAISGAFDSAIEAANEAIDRLGDVVDKSGFSDKVENIYNSVAQVVEDTGIPAQIEHVKEAIQHKFENTSISNENLSEPWLKEGEDKN</sequence>
<keyword evidence="2" id="KW-0689">Ribosomal protein</keyword>
<dbReference type="EMBL" id="JAOPGA020000939">
    <property type="protein sequence ID" value="KAL0483142.1"/>
    <property type="molecule type" value="Genomic_DNA"/>
</dbReference>
<protein>
    <submittedName>
        <fullName evidence="2">Ribosomal protein S12 methylthiotransferase RimO</fullName>
    </submittedName>
</protein>
<keyword evidence="2" id="KW-0687">Ribonucleoprotein</keyword>
<evidence type="ECO:0000313" key="2">
    <source>
        <dbReference type="EMBL" id="KAL0483142.1"/>
    </source>
</evidence>
<dbReference type="AlphaFoldDB" id="A0AAW2Z3D6"/>
<name>A0AAW2Z3D6_9EUKA</name>